<evidence type="ECO:0000313" key="3">
    <source>
        <dbReference type="EMBL" id="GAA3962099.1"/>
    </source>
</evidence>
<keyword evidence="2" id="KW-0812">Transmembrane</keyword>
<feature type="transmembrane region" description="Helical" evidence="2">
    <location>
        <begin position="60"/>
        <end position="84"/>
    </location>
</feature>
<evidence type="ECO:0000256" key="1">
    <source>
        <dbReference type="SAM" id="MobiDB-lite"/>
    </source>
</evidence>
<reference evidence="4" key="1">
    <citation type="journal article" date="2019" name="Int. J. Syst. Evol. Microbiol.">
        <title>The Global Catalogue of Microorganisms (GCM) 10K type strain sequencing project: providing services to taxonomists for standard genome sequencing and annotation.</title>
        <authorList>
            <consortium name="The Broad Institute Genomics Platform"/>
            <consortium name="The Broad Institute Genome Sequencing Center for Infectious Disease"/>
            <person name="Wu L."/>
            <person name="Ma J."/>
        </authorList>
    </citation>
    <scope>NUCLEOTIDE SEQUENCE [LARGE SCALE GENOMIC DNA]</scope>
    <source>
        <strain evidence="4">JCM 16923</strain>
    </source>
</reference>
<feature type="transmembrane region" description="Helical" evidence="2">
    <location>
        <begin position="96"/>
        <end position="113"/>
    </location>
</feature>
<accession>A0ABP7PAX5</accession>
<feature type="region of interest" description="Disordered" evidence="1">
    <location>
        <begin position="1"/>
        <end position="24"/>
    </location>
</feature>
<protein>
    <submittedName>
        <fullName evidence="3">Uncharacterized protein</fullName>
    </submittedName>
</protein>
<dbReference type="Proteomes" id="UP001418444">
    <property type="component" value="Unassembled WGS sequence"/>
</dbReference>
<feature type="transmembrane region" description="Helical" evidence="2">
    <location>
        <begin position="33"/>
        <end position="54"/>
    </location>
</feature>
<keyword evidence="2" id="KW-1133">Transmembrane helix</keyword>
<dbReference type="RefSeq" id="WP_344783783.1">
    <property type="nucleotide sequence ID" value="NZ_BAAAZW010000006.1"/>
</dbReference>
<evidence type="ECO:0000313" key="4">
    <source>
        <dbReference type="Proteomes" id="UP001418444"/>
    </source>
</evidence>
<dbReference type="SUPFAM" id="SSF103473">
    <property type="entry name" value="MFS general substrate transporter"/>
    <property type="match status" value="1"/>
</dbReference>
<evidence type="ECO:0000256" key="2">
    <source>
        <dbReference type="SAM" id="Phobius"/>
    </source>
</evidence>
<organism evidence="3 4">
    <name type="scientific">Gordonia caeni</name>
    <dbReference type="NCBI Taxonomy" id="1007097"/>
    <lineage>
        <taxon>Bacteria</taxon>
        <taxon>Bacillati</taxon>
        <taxon>Actinomycetota</taxon>
        <taxon>Actinomycetes</taxon>
        <taxon>Mycobacteriales</taxon>
        <taxon>Gordoniaceae</taxon>
        <taxon>Gordonia</taxon>
    </lineage>
</organism>
<keyword evidence="2" id="KW-0472">Membrane</keyword>
<name>A0ABP7PAX5_9ACTN</name>
<proteinExistence type="predicted"/>
<gene>
    <name evidence="3" type="ORF">GCM10022231_22820</name>
</gene>
<comment type="caution">
    <text evidence="3">The sequence shown here is derived from an EMBL/GenBank/DDBJ whole genome shotgun (WGS) entry which is preliminary data.</text>
</comment>
<dbReference type="EMBL" id="BAAAZW010000006">
    <property type="protein sequence ID" value="GAA3962099.1"/>
    <property type="molecule type" value="Genomic_DNA"/>
</dbReference>
<dbReference type="InterPro" id="IPR036259">
    <property type="entry name" value="MFS_trans_sf"/>
</dbReference>
<sequence length="114" mass="12317">MKQDEPVRPEDRRSPGQRDVEKRWSDPAAFRNPAMYCGVVIVIALALLGVFAGLGGDDVWVGAAVPGVFLLGGLIALVAGVVAYSRGRQWVAWQGAAWFLLVLMLFALMMPFAA</sequence>
<keyword evidence="4" id="KW-1185">Reference proteome</keyword>